<comment type="subcellular location">
    <subcellularLocation>
        <location evidence="1">Cell membrane</location>
        <topology evidence="1">Multi-pass membrane protein</topology>
    </subcellularLocation>
</comment>
<feature type="transmembrane region" description="Helical" evidence="7">
    <location>
        <begin position="314"/>
        <end position="338"/>
    </location>
</feature>
<gene>
    <name evidence="9" type="ORF">U473_13965</name>
</gene>
<dbReference type="STRING" id="1413211.U473_13965"/>
<keyword evidence="5 7" id="KW-1133">Transmembrane helix</keyword>
<evidence type="ECO:0000256" key="6">
    <source>
        <dbReference type="ARBA" id="ARBA00023136"/>
    </source>
</evidence>
<feature type="transmembrane region" description="Helical" evidence="7">
    <location>
        <begin position="289"/>
        <end position="308"/>
    </location>
</feature>
<dbReference type="PANTHER" id="PTHR23513">
    <property type="entry name" value="INTEGRAL MEMBRANE EFFLUX PROTEIN-RELATED"/>
    <property type="match status" value="1"/>
</dbReference>
<evidence type="ECO:0000313" key="10">
    <source>
        <dbReference type="Proteomes" id="UP000070352"/>
    </source>
</evidence>
<evidence type="ECO:0000256" key="7">
    <source>
        <dbReference type="SAM" id="Phobius"/>
    </source>
</evidence>
<dbReference type="PANTHER" id="PTHR23513:SF6">
    <property type="entry name" value="MAJOR FACILITATOR SUPERFAMILY ASSOCIATED DOMAIN-CONTAINING PROTEIN"/>
    <property type="match status" value="1"/>
</dbReference>
<keyword evidence="10" id="KW-1185">Reference proteome</keyword>
<dbReference type="Pfam" id="PF07690">
    <property type="entry name" value="MFS_1"/>
    <property type="match status" value="1"/>
</dbReference>
<feature type="domain" description="Major facilitator superfamily (MFS) profile" evidence="8">
    <location>
        <begin position="1"/>
        <end position="196"/>
    </location>
</feature>
<dbReference type="AlphaFoldDB" id="A0A135L0X4"/>
<evidence type="ECO:0000256" key="4">
    <source>
        <dbReference type="ARBA" id="ARBA00022692"/>
    </source>
</evidence>
<feature type="transmembrane region" description="Helical" evidence="7">
    <location>
        <begin position="257"/>
        <end position="277"/>
    </location>
</feature>
<feature type="transmembrane region" description="Helical" evidence="7">
    <location>
        <begin position="171"/>
        <end position="191"/>
    </location>
</feature>
<keyword evidence="4 7" id="KW-0812">Transmembrane</keyword>
<feature type="transmembrane region" description="Helical" evidence="7">
    <location>
        <begin position="230"/>
        <end position="251"/>
    </location>
</feature>
<dbReference type="InterPro" id="IPR020846">
    <property type="entry name" value="MFS_dom"/>
</dbReference>
<name>A0A135L0X4_9BACI</name>
<feature type="transmembrane region" description="Helical" evidence="7">
    <location>
        <begin position="44"/>
        <end position="66"/>
    </location>
</feature>
<evidence type="ECO:0000256" key="3">
    <source>
        <dbReference type="ARBA" id="ARBA00022475"/>
    </source>
</evidence>
<accession>A0A135L0X4</accession>
<sequence length="411" mass="46450">MNLSLLTTNKNFKYYFYGQAISRFGDSLFMFAIVWFVLQISNNSALLFALAMISMSLPEILFSVFGGTLGDKFNKKNILIIIDILSIIINIIVIILTIVQSSILLFYLIFFIHGMLQAIWVPNYYSFIPTIVDKKDLTNANGFMELVDQVNFVIGPILAGFLVKFTGLETIYVINTLTFIISISLMLRIIYNPSTLDKNGKREASKIFDLSEVKEGLSYIKGNKIILRLMLIYSLSNFVSEPFFSLLIVLVKDSFENPLYIGILNSSLSIGLIIGSLVSFKIKISHMKLIILSEILMGILMIIFIMAFPHISTFLIYILIGVILSVEQINVNTLYQLYTKEEVMGKIMGIRVFSTQSLRPISKGIGGYIADRIGVKYIMLISGLLVFLNGLIFYSDHLSNKIQIKEEQVEN</sequence>
<dbReference type="InterPro" id="IPR036259">
    <property type="entry name" value="MFS_trans_sf"/>
</dbReference>
<dbReference type="EMBL" id="LSKU01000002">
    <property type="protein sequence ID" value="KXG42569.1"/>
    <property type="molecule type" value="Genomic_DNA"/>
</dbReference>
<keyword evidence="2" id="KW-0813">Transport</keyword>
<evidence type="ECO:0000313" key="9">
    <source>
        <dbReference type="EMBL" id="KXG42569.1"/>
    </source>
</evidence>
<evidence type="ECO:0000259" key="8">
    <source>
        <dbReference type="PROSITE" id="PS50850"/>
    </source>
</evidence>
<dbReference type="PROSITE" id="PS50850">
    <property type="entry name" value="MFS"/>
    <property type="match status" value="1"/>
</dbReference>
<dbReference type="GO" id="GO:0022857">
    <property type="term" value="F:transmembrane transporter activity"/>
    <property type="evidence" value="ECO:0007669"/>
    <property type="project" value="InterPro"/>
</dbReference>
<evidence type="ECO:0000256" key="5">
    <source>
        <dbReference type="ARBA" id="ARBA00022989"/>
    </source>
</evidence>
<feature type="transmembrane region" description="Helical" evidence="7">
    <location>
        <begin position="78"/>
        <end position="99"/>
    </location>
</feature>
<reference evidence="9 10" key="1">
    <citation type="submission" date="2016-02" db="EMBL/GenBank/DDBJ databases">
        <title>Draft Genome for Tepidibacillus decaturensis nov. sp. Strain Z9, an Anaerobic, Moderately Thermophilic and Heterotrophic Bacterium from Deep Subsurface of the Illinois Basin, USA.</title>
        <authorList>
            <person name="Dong Y."/>
            <person name="Chang J.Y."/>
            <person name="Sanford R."/>
            <person name="Fouke B.W."/>
        </authorList>
    </citation>
    <scope>NUCLEOTIDE SEQUENCE [LARGE SCALE GENOMIC DNA]</scope>
    <source>
        <strain evidence="9 10">Z9</strain>
    </source>
</reference>
<dbReference type="InterPro" id="IPR011701">
    <property type="entry name" value="MFS"/>
</dbReference>
<feature type="transmembrane region" description="Helical" evidence="7">
    <location>
        <begin position="377"/>
        <end position="395"/>
    </location>
</feature>
<dbReference type="OrthoDB" id="3613552at2"/>
<dbReference type="RefSeq" id="WP_068727829.1">
    <property type="nucleotide sequence ID" value="NZ_LSKU01000002.1"/>
</dbReference>
<dbReference type="CDD" id="cd06173">
    <property type="entry name" value="MFS_MefA_like"/>
    <property type="match status" value="1"/>
</dbReference>
<proteinExistence type="predicted"/>
<keyword evidence="3" id="KW-1003">Cell membrane</keyword>
<keyword evidence="6 7" id="KW-0472">Membrane</keyword>
<dbReference type="SUPFAM" id="SSF103473">
    <property type="entry name" value="MFS general substrate transporter"/>
    <property type="match status" value="1"/>
</dbReference>
<protein>
    <recommendedName>
        <fullName evidence="8">Major facilitator superfamily (MFS) profile domain-containing protein</fullName>
    </recommendedName>
</protein>
<dbReference type="GO" id="GO:0005886">
    <property type="term" value="C:plasma membrane"/>
    <property type="evidence" value="ECO:0007669"/>
    <property type="project" value="UniProtKB-SubCell"/>
</dbReference>
<evidence type="ECO:0000256" key="2">
    <source>
        <dbReference type="ARBA" id="ARBA00022448"/>
    </source>
</evidence>
<dbReference type="Proteomes" id="UP000070352">
    <property type="component" value="Unassembled WGS sequence"/>
</dbReference>
<feature type="transmembrane region" description="Helical" evidence="7">
    <location>
        <begin position="20"/>
        <end position="38"/>
    </location>
</feature>
<dbReference type="Gene3D" id="1.20.1250.20">
    <property type="entry name" value="MFS general substrate transporter like domains"/>
    <property type="match status" value="1"/>
</dbReference>
<comment type="caution">
    <text evidence="9">The sequence shown here is derived from an EMBL/GenBank/DDBJ whole genome shotgun (WGS) entry which is preliminary data.</text>
</comment>
<organism evidence="9 10">
    <name type="scientific">Tepidibacillus decaturensis</name>
    <dbReference type="NCBI Taxonomy" id="1413211"/>
    <lineage>
        <taxon>Bacteria</taxon>
        <taxon>Bacillati</taxon>
        <taxon>Bacillota</taxon>
        <taxon>Bacilli</taxon>
        <taxon>Bacillales</taxon>
        <taxon>Bacillaceae</taxon>
        <taxon>Tepidibacillus</taxon>
    </lineage>
</organism>
<feature type="transmembrane region" description="Helical" evidence="7">
    <location>
        <begin position="105"/>
        <end position="125"/>
    </location>
</feature>
<evidence type="ECO:0000256" key="1">
    <source>
        <dbReference type="ARBA" id="ARBA00004651"/>
    </source>
</evidence>